<dbReference type="SUPFAM" id="SSF48452">
    <property type="entry name" value="TPR-like"/>
    <property type="match status" value="1"/>
</dbReference>
<proteinExistence type="predicted"/>
<sequence length="1423" mass="154875">MKVQQQRLDHPVQVTAPGVRAEDGRRLDQIINGVMSNGTALRCDATLVTPNARPQQLSVAPLTPMHVWCAGGCEHGSRLVVTDVPKQPPSSSCVVSVVPRLDGGLQGALLPQPGAPSLAVLSLLRCDSPLALTRLRLEELGDRMALISMQDIQGHAEEEEEEEREEEQEEEEEEVVVVVAVVREEETVAMVTADSGDGSARAANFGPFQGHMSQKEFDELGYPKIPDHWTKEWMLRQIELEKVDPRVNPNLLLDETDQEFWDNASRKPYAKAILRSEQHWLQRRKLWLRQYGQVALANMMREELAAELETCPPSVKRQVMPILKYKITEIALTNSLNLARAQQLPLSGILQRPDQVHQLQSLRLKLEDGGPQVAEQLLEEYNARATDRIRTNASIKQEEERSTPVVLDSDTMAKLMNQAQKLRKDGYIEWHKGAVEEAFRSWCEAEAHLYRKRLPEGDAGNAMVSDLHCILLKNIAQAAIKLGHWSDALRASDDALAIDDEDPKAWFRRACALEGLGRYPEAKEALEHIEALAVGRPDRARLVRDVGTRREQIDSLTAKHTQTERLAMCRALKQRVFAEDTVPSLEMNGSLDHVLDQASDEDDKELQQLEEELLQLQMEDAALNGTSRAVSSAAPAVTKCFAVGDRVQAREMLADVDAGQWGTVVEVDSDGDIKVLFDGQDEAQLIFSVDFSSLLTESGASDGAKSSLGSRARPGDFCLTHDGASDLLDALLSAYQEPGFQQQVAKLARDVRWDVESFRRHLPKVALGPQKDALLRFGFEASLEGAGVAQRAIETAKAQASTRQRVGLQKRSDDVTRTLFGEMYSVAFPSSYVRSSQSADVQSVGHSCHFPTASEAFHVVVEAVEVKHLFNAWDVLVEYADGGDASVPTASVSLSSLRTRQEGKPCCPSKCHAVGPPCGWQRIWRISCSTDVLWDRHAMLHKLPGSTDTLPSIVADVHSAGLSALPAAVLARILLSCDLTGLCCLAAAASLFCLGSSDVGEAMPLPSEKGPDRWLSFARASLLWADLLASLHLGSAKVAQRFQQLARQARVVPSAWITGSGQATAASFSAYMSATITAEASCAAMCPDAAGLMATGHEHGIRLWGMPEMSKLGVIRTRSPVVALDLGRAGDFLAAIQNGSPVLLLCIWDLTSEIAGPGLSPPLWSMNVSSTAPLSFVGRCILIPSTTSTRPGLEMLDASDGERIQFIDLPSCPQAACRCIEPQEWWCEAPSSRAATTCMLLAVGCTVLAISEHSASTHVQGSDILGFVEPEQGCAQLVSLGASSTEVAAATADCRVLLWKLVDRTLLAIFPAFTALDFENLSWSVGQAEMAFPPQLTQMVVLEEVLVVACNLGQPGDASAGCVLTAWHTSTGTRLPHPWHLAGPLEASASRHSSSIPVFLPGRLAGRSEIRQRLLTSRIDGRI</sequence>
<dbReference type="InterPro" id="IPR019734">
    <property type="entry name" value="TPR_rpt"/>
</dbReference>
<dbReference type="Gene3D" id="1.25.40.10">
    <property type="entry name" value="Tetratricopeptide repeat domain"/>
    <property type="match status" value="1"/>
</dbReference>
<dbReference type="OrthoDB" id="433738at2759"/>
<evidence type="ECO:0000256" key="2">
    <source>
        <dbReference type="SAM" id="Coils"/>
    </source>
</evidence>
<dbReference type="SMART" id="SM00028">
    <property type="entry name" value="TPR"/>
    <property type="match status" value="2"/>
</dbReference>
<dbReference type="InterPro" id="IPR051966">
    <property type="entry name" value="RPAP3"/>
</dbReference>
<dbReference type="EMBL" id="CAJNJA010057419">
    <property type="protein sequence ID" value="CAE7862103.1"/>
    <property type="molecule type" value="Genomic_DNA"/>
</dbReference>
<dbReference type="SUPFAM" id="SSF69322">
    <property type="entry name" value="Tricorn protease domain 2"/>
    <property type="match status" value="1"/>
</dbReference>
<organism evidence="4 5">
    <name type="scientific">Symbiodinium necroappetens</name>
    <dbReference type="NCBI Taxonomy" id="1628268"/>
    <lineage>
        <taxon>Eukaryota</taxon>
        <taxon>Sar</taxon>
        <taxon>Alveolata</taxon>
        <taxon>Dinophyceae</taxon>
        <taxon>Suessiales</taxon>
        <taxon>Symbiodiniaceae</taxon>
        <taxon>Symbiodinium</taxon>
    </lineage>
</organism>
<dbReference type="InterPro" id="IPR011990">
    <property type="entry name" value="TPR-like_helical_dom_sf"/>
</dbReference>
<evidence type="ECO:0000313" key="5">
    <source>
        <dbReference type="Proteomes" id="UP000601435"/>
    </source>
</evidence>
<dbReference type="PANTHER" id="PTHR46423">
    <property type="entry name" value="RNA POLYMERASE II-ASSOCIATED PROTEIN 3"/>
    <property type="match status" value="1"/>
</dbReference>
<feature type="coiled-coil region" evidence="2">
    <location>
        <begin position="599"/>
        <end position="626"/>
    </location>
</feature>
<feature type="region of interest" description="Disordered" evidence="3">
    <location>
        <begin position="153"/>
        <end position="174"/>
    </location>
</feature>
<evidence type="ECO:0000256" key="1">
    <source>
        <dbReference type="ARBA" id="ARBA00022803"/>
    </source>
</evidence>
<dbReference type="PANTHER" id="PTHR46423:SF1">
    <property type="entry name" value="RNA POLYMERASE II-ASSOCIATED PROTEIN 3"/>
    <property type="match status" value="1"/>
</dbReference>
<dbReference type="CDD" id="cd04508">
    <property type="entry name" value="Tudor_SF"/>
    <property type="match status" value="1"/>
</dbReference>
<dbReference type="GO" id="GO:0101031">
    <property type="term" value="C:protein folding chaperone complex"/>
    <property type="evidence" value="ECO:0007669"/>
    <property type="project" value="TreeGrafter"/>
</dbReference>
<name>A0A813AAP1_9DINO</name>
<comment type="caution">
    <text evidence="4">The sequence shown here is derived from an EMBL/GenBank/DDBJ whole genome shotgun (WGS) entry which is preliminary data.</text>
</comment>
<keyword evidence="2" id="KW-0175">Coiled coil</keyword>
<reference evidence="4" key="1">
    <citation type="submission" date="2021-02" db="EMBL/GenBank/DDBJ databases">
        <authorList>
            <person name="Dougan E. K."/>
            <person name="Rhodes N."/>
            <person name="Thang M."/>
            <person name="Chan C."/>
        </authorList>
    </citation>
    <scope>NUCLEOTIDE SEQUENCE</scope>
</reference>
<evidence type="ECO:0000313" key="4">
    <source>
        <dbReference type="EMBL" id="CAE7862103.1"/>
    </source>
</evidence>
<feature type="compositionally biased region" description="Acidic residues" evidence="3">
    <location>
        <begin position="157"/>
        <end position="174"/>
    </location>
</feature>
<protein>
    <submittedName>
        <fullName evidence="4">Uncharacterized protein</fullName>
    </submittedName>
</protein>
<evidence type="ECO:0000256" key="3">
    <source>
        <dbReference type="SAM" id="MobiDB-lite"/>
    </source>
</evidence>
<accession>A0A813AAP1</accession>
<keyword evidence="1" id="KW-0802">TPR repeat</keyword>
<keyword evidence="5" id="KW-1185">Reference proteome</keyword>
<dbReference type="Proteomes" id="UP000601435">
    <property type="component" value="Unassembled WGS sequence"/>
</dbReference>
<gene>
    <name evidence="4" type="ORF">SNEC2469_LOCUS27341</name>
</gene>